<proteinExistence type="inferred from homology"/>
<evidence type="ECO:0000256" key="5">
    <source>
        <dbReference type="ARBA" id="ARBA00022614"/>
    </source>
</evidence>
<dbReference type="Gene3D" id="3.80.10.10">
    <property type="entry name" value="Ribonuclease Inhibitor"/>
    <property type="match status" value="1"/>
</dbReference>
<dbReference type="PANTHER" id="PTHR46269:SF4">
    <property type="entry name" value="OPTICIN"/>
    <property type="match status" value="1"/>
</dbReference>
<dbReference type="GO" id="GO:0030199">
    <property type="term" value="P:collagen fibril organization"/>
    <property type="evidence" value="ECO:0007669"/>
    <property type="project" value="TreeGrafter"/>
</dbReference>
<evidence type="ECO:0000256" key="10">
    <source>
        <dbReference type="SAM" id="MobiDB-lite"/>
    </source>
</evidence>
<evidence type="ECO:0000256" key="8">
    <source>
        <dbReference type="ARBA" id="ARBA00023157"/>
    </source>
</evidence>
<evidence type="ECO:0000313" key="13">
    <source>
        <dbReference type="Proteomes" id="UP000694521"/>
    </source>
</evidence>
<dbReference type="GO" id="GO:0060348">
    <property type="term" value="P:bone development"/>
    <property type="evidence" value="ECO:0007669"/>
    <property type="project" value="TreeGrafter"/>
</dbReference>
<keyword evidence="8" id="KW-1015">Disulfide bond</keyword>
<comment type="similarity">
    <text evidence="2">Belongs to the small leucine-rich proteoglycan (SLRP) family. SLRP class III subfamily.</text>
</comment>
<evidence type="ECO:0000256" key="9">
    <source>
        <dbReference type="ARBA" id="ARBA00023180"/>
    </source>
</evidence>
<evidence type="ECO:0000256" key="1">
    <source>
        <dbReference type="ARBA" id="ARBA00004498"/>
    </source>
</evidence>
<dbReference type="Proteomes" id="UP000694521">
    <property type="component" value="Unplaced"/>
</dbReference>
<dbReference type="InterPro" id="IPR043547">
    <property type="entry name" value="Mimecan/Epiphycan/Opticin"/>
</dbReference>
<dbReference type="PANTHER" id="PTHR46269">
    <property type="entry name" value="EPIPHYCAN-RELATED"/>
    <property type="match status" value="1"/>
</dbReference>
<dbReference type="SUPFAM" id="SSF52058">
    <property type="entry name" value="L domain-like"/>
    <property type="match status" value="1"/>
</dbReference>
<keyword evidence="7" id="KW-0677">Repeat</keyword>
<organism evidence="12 13">
    <name type="scientific">Anser cygnoides</name>
    <name type="common">Swan goose</name>
    <dbReference type="NCBI Taxonomy" id="8845"/>
    <lineage>
        <taxon>Eukaryota</taxon>
        <taxon>Metazoa</taxon>
        <taxon>Chordata</taxon>
        <taxon>Craniata</taxon>
        <taxon>Vertebrata</taxon>
        <taxon>Euteleostomi</taxon>
        <taxon>Archelosauria</taxon>
        <taxon>Archosauria</taxon>
        <taxon>Dinosauria</taxon>
        <taxon>Saurischia</taxon>
        <taxon>Theropoda</taxon>
        <taxon>Coelurosauria</taxon>
        <taxon>Aves</taxon>
        <taxon>Neognathae</taxon>
        <taxon>Galloanserae</taxon>
        <taxon>Anseriformes</taxon>
        <taxon>Anatidae</taxon>
        <taxon>Anserinae</taxon>
        <taxon>Anser</taxon>
    </lineage>
</organism>
<dbReference type="InterPro" id="IPR001611">
    <property type="entry name" value="Leu-rich_rpt"/>
</dbReference>
<feature type="compositionally biased region" description="Low complexity" evidence="10">
    <location>
        <begin position="173"/>
        <end position="188"/>
    </location>
</feature>
<evidence type="ECO:0000256" key="7">
    <source>
        <dbReference type="ARBA" id="ARBA00022737"/>
    </source>
</evidence>
<evidence type="ECO:0000256" key="3">
    <source>
        <dbReference type="ARBA" id="ARBA00022525"/>
    </source>
</evidence>
<evidence type="ECO:0000256" key="4">
    <source>
        <dbReference type="ARBA" id="ARBA00022530"/>
    </source>
</evidence>
<comment type="subcellular location">
    <subcellularLocation>
        <location evidence="1">Secreted</location>
        <location evidence="1">Extracellular space</location>
        <location evidence="1">Extracellular matrix</location>
    </subcellularLocation>
</comment>
<accession>A0A8B9DAE6</accession>
<evidence type="ECO:0000313" key="12">
    <source>
        <dbReference type="Ensembl" id="ENSACDP00005002395.1"/>
    </source>
</evidence>
<evidence type="ECO:0008006" key="14">
    <source>
        <dbReference type="Google" id="ProtNLM"/>
    </source>
</evidence>
<dbReference type="InterPro" id="IPR003591">
    <property type="entry name" value="Leu-rich_rpt_typical-subtyp"/>
</dbReference>
<dbReference type="Ensembl" id="ENSACDT00005002838.1">
    <property type="protein sequence ID" value="ENSACDP00005002395.1"/>
    <property type="gene ID" value="ENSACDG00005001663.1"/>
</dbReference>
<keyword evidence="4" id="KW-0272">Extracellular matrix</keyword>
<feature type="chain" id="PRO_5034718804" description="Opticin" evidence="11">
    <location>
        <begin position="36"/>
        <end position="448"/>
    </location>
</feature>
<dbReference type="GO" id="GO:0005615">
    <property type="term" value="C:extracellular space"/>
    <property type="evidence" value="ECO:0007669"/>
    <property type="project" value="TreeGrafter"/>
</dbReference>
<evidence type="ECO:0000256" key="11">
    <source>
        <dbReference type="SAM" id="SignalP"/>
    </source>
</evidence>
<feature type="region of interest" description="Disordered" evidence="10">
    <location>
        <begin position="250"/>
        <end position="332"/>
    </location>
</feature>
<feature type="signal peptide" evidence="11">
    <location>
        <begin position="1"/>
        <end position="35"/>
    </location>
</feature>
<evidence type="ECO:0000256" key="2">
    <source>
        <dbReference type="ARBA" id="ARBA00006912"/>
    </source>
</evidence>
<keyword evidence="6 11" id="KW-0732">Signal</keyword>
<keyword evidence="3" id="KW-0964">Secreted</keyword>
<keyword evidence="5" id="KW-0433">Leucine-rich repeat</keyword>
<gene>
    <name evidence="12" type="primary">OPTC</name>
</gene>
<protein>
    <recommendedName>
        <fullName evidence="14">Opticin</fullName>
    </recommendedName>
</protein>
<sequence length="448" mass="48556">MGQGWRSIAAPRTSLRALVALPLLFLVGRLHPTLTSSSFPVSCPATSLRDGAGEGRARHLHPSGQIDGVVLKIGGAFRAGFLMRPAQCPQTPAPERGDLLSPHTTAVFADRGRDPGSSPQGPRGSPKGGRHGSNTKAAASDLQPRPPRAGAPQLLALPLHRHLGLLRRRRPGARPAAAAGHHLPLRPLQPYQRHPGRRFHGAEYVEARGVPGSALGQSRGVQVVMCDTSTPSLLSPTREAEANRPDEQFHLLGGRGRLPPPAQPAGAHPAREQADGAARAAPQHRQAGRPSQQDPQHRPPARSFPGGCWGWQRAPSRAEHPQPNQAVFSPNLPRQGVVGLVPRVRAWLEGGSFTSCLFPQDLKQLQFLHLSDNQLDYVPTPLPESLRSLHLQNNNIQTMHKDTFCDSQDHSHIRRALEDIRLDGNPINLSLFPNAYFCLPRLPTGRFA</sequence>
<reference evidence="12" key="1">
    <citation type="submission" date="2025-08" db="UniProtKB">
        <authorList>
            <consortium name="Ensembl"/>
        </authorList>
    </citation>
    <scope>IDENTIFICATION</scope>
</reference>
<reference evidence="12" key="2">
    <citation type="submission" date="2025-09" db="UniProtKB">
        <authorList>
            <consortium name="Ensembl"/>
        </authorList>
    </citation>
    <scope>IDENTIFICATION</scope>
</reference>
<dbReference type="SMART" id="SM00369">
    <property type="entry name" value="LRR_TYP"/>
    <property type="match status" value="2"/>
</dbReference>
<feature type="region of interest" description="Disordered" evidence="10">
    <location>
        <begin position="171"/>
        <end position="191"/>
    </location>
</feature>
<evidence type="ECO:0000256" key="6">
    <source>
        <dbReference type="ARBA" id="ARBA00022729"/>
    </source>
</evidence>
<dbReference type="AlphaFoldDB" id="A0A8B9DAE6"/>
<dbReference type="PROSITE" id="PS51450">
    <property type="entry name" value="LRR"/>
    <property type="match status" value="1"/>
</dbReference>
<keyword evidence="13" id="KW-1185">Reference proteome</keyword>
<dbReference type="GO" id="GO:0061975">
    <property type="term" value="P:articular cartilage development"/>
    <property type="evidence" value="ECO:0007669"/>
    <property type="project" value="TreeGrafter"/>
</dbReference>
<feature type="compositionally biased region" description="Low complexity" evidence="10">
    <location>
        <begin position="115"/>
        <end position="125"/>
    </location>
</feature>
<keyword evidence="9" id="KW-0325">Glycoprotein</keyword>
<name>A0A8B9DAE6_ANSCY</name>
<feature type="region of interest" description="Disordered" evidence="10">
    <location>
        <begin position="107"/>
        <end position="151"/>
    </location>
</feature>
<dbReference type="GO" id="GO:0031012">
    <property type="term" value="C:extracellular matrix"/>
    <property type="evidence" value="ECO:0007669"/>
    <property type="project" value="TreeGrafter"/>
</dbReference>
<dbReference type="InterPro" id="IPR032675">
    <property type="entry name" value="LRR_dom_sf"/>
</dbReference>